<dbReference type="EMBL" id="JBGORX010000003">
    <property type="protein sequence ID" value="MFJ1269068.1"/>
    <property type="molecule type" value="Genomic_DNA"/>
</dbReference>
<keyword evidence="1" id="KW-0175">Coiled coil</keyword>
<accession>A0ABW8D8N3</accession>
<sequence>MPAPFFIFLDKTHYVPFMHSFKSKEAEELQLLVASGDKQEYRKLVDEYKEAGRTFRLTKGQVYETAYENSTQGLEKKNIPVRVALQVKGHSLTWYFWADGYMDQYPQEFRDELYNAAAIAHQKVSNGCDMYYRGSNAVHIKLMHHLEGESNHNHNHYRLRDNKSYTPEDFNQHMLALKDSSVHLKFFKEGEIEKLCMTFNEYYLKWTNKEAEKPSKEEKYFSQPSQQLDVVDLLELGLFGGMQEPCRLRTDELKLDFDKAREEIQAVVNVDAKDELQRSQKIVELLKKLEEEHNEILKHREAYGSRGLHSAIASSRQVQGSQNEVVKANMGMDDAQSRKEHVAIPLWAQKALSDYQQGMKGLITQALKRVSDTTHRQVVVMALDVLTKLEKQPESIDSAIEQIKKYSGIDLLDASSFVNITLSEVKGTLLSEMEQTNKEHQTQSTDVAATSKTKNRNFDV</sequence>
<name>A0ABW8D8N3_9GAMM</name>
<evidence type="ECO:0008006" key="5">
    <source>
        <dbReference type="Google" id="ProtNLM"/>
    </source>
</evidence>
<protein>
    <recommendedName>
        <fullName evidence="5">Dot/Icm T4SS effector</fullName>
    </recommendedName>
</protein>
<evidence type="ECO:0000313" key="3">
    <source>
        <dbReference type="EMBL" id="MFJ1269068.1"/>
    </source>
</evidence>
<feature type="compositionally biased region" description="Polar residues" evidence="2">
    <location>
        <begin position="442"/>
        <end position="452"/>
    </location>
</feature>
<feature type="region of interest" description="Disordered" evidence="2">
    <location>
        <begin position="435"/>
        <end position="460"/>
    </location>
</feature>
<gene>
    <name evidence="3" type="ORF">ACD661_10905</name>
</gene>
<evidence type="ECO:0000256" key="2">
    <source>
        <dbReference type="SAM" id="MobiDB-lite"/>
    </source>
</evidence>
<feature type="coiled-coil region" evidence="1">
    <location>
        <begin position="272"/>
        <end position="306"/>
    </location>
</feature>
<reference evidence="3 4" key="1">
    <citation type="submission" date="2024-08" db="EMBL/GenBank/DDBJ databases">
        <title>Draft Genome Sequence of Legionella lytica strain DSB2004, Isolated From a Fire Sprinkler System.</title>
        <authorList>
            <person name="Everhart A.D."/>
            <person name="Kidane D.T."/>
            <person name="Farone A.L."/>
            <person name="Farone M.B."/>
        </authorList>
    </citation>
    <scope>NUCLEOTIDE SEQUENCE [LARGE SCALE GENOMIC DNA]</scope>
    <source>
        <strain evidence="3 4">DSB2004</strain>
    </source>
</reference>
<dbReference type="RefSeq" id="WP_400187884.1">
    <property type="nucleotide sequence ID" value="NZ_JBGORX010000003.1"/>
</dbReference>
<organism evidence="3 4">
    <name type="scientific">Legionella lytica</name>
    <dbReference type="NCBI Taxonomy" id="96232"/>
    <lineage>
        <taxon>Bacteria</taxon>
        <taxon>Pseudomonadati</taxon>
        <taxon>Pseudomonadota</taxon>
        <taxon>Gammaproteobacteria</taxon>
        <taxon>Legionellales</taxon>
        <taxon>Legionellaceae</taxon>
        <taxon>Legionella</taxon>
    </lineage>
</organism>
<evidence type="ECO:0000256" key="1">
    <source>
        <dbReference type="SAM" id="Coils"/>
    </source>
</evidence>
<keyword evidence="4" id="KW-1185">Reference proteome</keyword>
<dbReference type="Proteomes" id="UP001615550">
    <property type="component" value="Unassembled WGS sequence"/>
</dbReference>
<comment type="caution">
    <text evidence="3">The sequence shown here is derived from an EMBL/GenBank/DDBJ whole genome shotgun (WGS) entry which is preliminary data.</text>
</comment>
<proteinExistence type="predicted"/>
<evidence type="ECO:0000313" key="4">
    <source>
        <dbReference type="Proteomes" id="UP001615550"/>
    </source>
</evidence>